<reference evidence="7 8" key="1">
    <citation type="submission" date="2021-03" db="EMBL/GenBank/DDBJ databases">
        <title>Fibrella sp. HMF5036 genome sequencing and assembly.</title>
        <authorList>
            <person name="Kang H."/>
            <person name="Kim H."/>
            <person name="Bae S."/>
            <person name="Joh K."/>
        </authorList>
    </citation>
    <scope>NUCLEOTIDE SEQUENCE [LARGE SCALE GENOMIC DNA]</scope>
    <source>
        <strain evidence="7 8">HMF5036</strain>
    </source>
</reference>
<evidence type="ECO:0000256" key="1">
    <source>
        <dbReference type="ARBA" id="ARBA00010165"/>
    </source>
</evidence>
<name>A0A939G5Q4_9BACT</name>
<dbReference type="SUPFAM" id="SSF56112">
    <property type="entry name" value="Protein kinase-like (PK-like)"/>
    <property type="match status" value="1"/>
</dbReference>
<comment type="caution">
    <text evidence="7">The sequence shown here is derived from an EMBL/GenBank/DDBJ whole genome shotgun (WGS) entry which is preliminary data.</text>
</comment>
<dbReference type="Proteomes" id="UP000664795">
    <property type="component" value="Unassembled WGS sequence"/>
</dbReference>
<dbReference type="AlphaFoldDB" id="A0A939G5Q4"/>
<evidence type="ECO:0000256" key="5">
    <source>
        <dbReference type="ARBA" id="ARBA00022840"/>
    </source>
</evidence>
<dbReference type="PANTHER" id="PTHR34273:SF2">
    <property type="entry name" value="METHYLTHIORIBOSE KINASE"/>
    <property type="match status" value="1"/>
</dbReference>
<evidence type="ECO:0000313" key="8">
    <source>
        <dbReference type="Proteomes" id="UP000664795"/>
    </source>
</evidence>
<keyword evidence="5" id="KW-0067">ATP-binding</keyword>
<evidence type="ECO:0000313" key="7">
    <source>
        <dbReference type="EMBL" id="MBO0931109.1"/>
    </source>
</evidence>
<gene>
    <name evidence="7" type="ORF">J2I48_08905</name>
</gene>
<dbReference type="GO" id="GO:0016301">
    <property type="term" value="F:kinase activity"/>
    <property type="evidence" value="ECO:0007669"/>
    <property type="project" value="UniProtKB-KW"/>
</dbReference>
<evidence type="ECO:0000256" key="4">
    <source>
        <dbReference type="ARBA" id="ARBA00022777"/>
    </source>
</evidence>
<protein>
    <submittedName>
        <fullName evidence="7">Phosphotransferase</fullName>
    </submittedName>
</protein>
<evidence type="ECO:0000259" key="6">
    <source>
        <dbReference type="Pfam" id="PF01636"/>
    </source>
</evidence>
<keyword evidence="4" id="KW-0418">Kinase</keyword>
<proteinExistence type="inferred from homology"/>
<dbReference type="Gene3D" id="3.90.1200.10">
    <property type="match status" value="1"/>
</dbReference>
<dbReference type="InterPro" id="IPR011009">
    <property type="entry name" value="Kinase-like_dom_sf"/>
</dbReference>
<keyword evidence="3" id="KW-0547">Nucleotide-binding</keyword>
<comment type="similarity">
    <text evidence="1">Belongs to the methylthioribose kinase family.</text>
</comment>
<sequence>MYLDANQPLELQTYLINKGWISPDETLLSLTKPGEGNMNYTLRVQTNARSLIVKQARPYVEKYPTIAAPVERAVIEGQFYQRVGCNPILTGAMPQLLGADIDESLLVLEDLGESSDFTHLYQGSTNGPNHTLSLDELRQLVAFISLLHNQFRVAQPDPAFANQAMRTLNAEHIFNYPFLADNGFDLDTVQAGLQALAMPCKQDDALKKAIATLAEQYTSNNRAEFYSLLHGDYYPGSWLHTKAGTRIIDPEFCFYGPPEFDLGVMLAHLHMARQPMAVLEQVLHLYDRPDGFNDTLLHQFTGVEIMRRLIGLAQLPLSLSLAEKKVLLAKAAQLIHTA</sequence>
<dbReference type="Pfam" id="PF01636">
    <property type="entry name" value="APH"/>
    <property type="match status" value="1"/>
</dbReference>
<accession>A0A939G5Q4</accession>
<evidence type="ECO:0000256" key="2">
    <source>
        <dbReference type="ARBA" id="ARBA00022679"/>
    </source>
</evidence>
<evidence type="ECO:0000256" key="3">
    <source>
        <dbReference type="ARBA" id="ARBA00022741"/>
    </source>
</evidence>
<keyword evidence="2" id="KW-0808">Transferase</keyword>
<keyword evidence="8" id="KW-1185">Reference proteome</keyword>
<dbReference type="GO" id="GO:0005524">
    <property type="term" value="F:ATP binding"/>
    <property type="evidence" value="ECO:0007669"/>
    <property type="project" value="UniProtKB-KW"/>
</dbReference>
<dbReference type="Gene3D" id="3.30.200.20">
    <property type="entry name" value="Phosphorylase Kinase, domain 1"/>
    <property type="match status" value="1"/>
</dbReference>
<dbReference type="PANTHER" id="PTHR34273">
    <property type="entry name" value="METHYLTHIORIBOSE KINASE"/>
    <property type="match status" value="1"/>
</dbReference>
<organism evidence="7 8">
    <name type="scientific">Fibrella aquatilis</name>
    <dbReference type="NCBI Taxonomy" id="2817059"/>
    <lineage>
        <taxon>Bacteria</taxon>
        <taxon>Pseudomonadati</taxon>
        <taxon>Bacteroidota</taxon>
        <taxon>Cytophagia</taxon>
        <taxon>Cytophagales</taxon>
        <taxon>Spirosomataceae</taxon>
        <taxon>Fibrella</taxon>
    </lineage>
</organism>
<dbReference type="InterPro" id="IPR002575">
    <property type="entry name" value="Aminoglycoside_PTrfase"/>
</dbReference>
<feature type="domain" description="Aminoglycoside phosphotransferase" evidence="6">
    <location>
        <begin position="31"/>
        <end position="287"/>
    </location>
</feature>
<dbReference type="RefSeq" id="WP_207335064.1">
    <property type="nucleotide sequence ID" value="NZ_JAFMYU010000005.1"/>
</dbReference>
<dbReference type="EMBL" id="JAFMYU010000005">
    <property type="protein sequence ID" value="MBO0931109.1"/>
    <property type="molecule type" value="Genomic_DNA"/>
</dbReference>